<dbReference type="Pfam" id="PF05368">
    <property type="entry name" value="NmrA"/>
    <property type="match status" value="1"/>
</dbReference>
<feature type="non-terminal residue" evidence="5">
    <location>
        <position position="1"/>
    </location>
</feature>
<dbReference type="Gene3D" id="3.40.50.720">
    <property type="entry name" value="NAD(P)-binding Rossmann-like Domain"/>
    <property type="match status" value="1"/>
</dbReference>
<dbReference type="STRING" id="78915.A0A4V1IXD6"/>
<evidence type="ECO:0000256" key="2">
    <source>
        <dbReference type="ARBA" id="ARBA00022857"/>
    </source>
</evidence>
<evidence type="ECO:0000313" key="5">
    <source>
        <dbReference type="EMBL" id="RKP10689.1"/>
    </source>
</evidence>
<keyword evidence="6" id="KW-1185">Reference proteome</keyword>
<accession>A0A4V1IXD6</accession>
<evidence type="ECO:0000256" key="1">
    <source>
        <dbReference type="ARBA" id="ARBA00005725"/>
    </source>
</evidence>
<feature type="non-terminal residue" evidence="5">
    <location>
        <position position="228"/>
    </location>
</feature>
<gene>
    <name evidence="5" type="ORF">THASP1DRAFT_4654</name>
</gene>
<protein>
    <recommendedName>
        <fullName evidence="4">NmrA-like domain-containing protein</fullName>
    </recommendedName>
</protein>
<dbReference type="GO" id="GO:0016491">
    <property type="term" value="F:oxidoreductase activity"/>
    <property type="evidence" value="ECO:0007669"/>
    <property type="project" value="UniProtKB-KW"/>
</dbReference>
<dbReference type="InterPro" id="IPR036291">
    <property type="entry name" value="NAD(P)-bd_dom_sf"/>
</dbReference>
<dbReference type="InterPro" id="IPR051609">
    <property type="entry name" value="NmrA/Isoflavone_reductase-like"/>
</dbReference>
<evidence type="ECO:0000256" key="3">
    <source>
        <dbReference type="ARBA" id="ARBA00023002"/>
    </source>
</evidence>
<reference evidence="6" key="1">
    <citation type="journal article" date="2018" name="Nat. Microbiol.">
        <title>Leveraging single-cell genomics to expand the fungal tree of life.</title>
        <authorList>
            <person name="Ahrendt S.R."/>
            <person name="Quandt C.A."/>
            <person name="Ciobanu D."/>
            <person name="Clum A."/>
            <person name="Salamov A."/>
            <person name="Andreopoulos B."/>
            <person name="Cheng J.F."/>
            <person name="Woyke T."/>
            <person name="Pelin A."/>
            <person name="Henrissat B."/>
            <person name="Reynolds N.K."/>
            <person name="Benny G.L."/>
            <person name="Smith M.E."/>
            <person name="James T.Y."/>
            <person name="Grigoriev I.V."/>
        </authorList>
    </citation>
    <scope>NUCLEOTIDE SEQUENCE [LARGE SCALE GENOMIC DNA]</scope>
    <source>
        <strain evidence="6">RSA 1356</strain>
    </source>
</reference>
<proteinExistence type="inferred from homology"/>
<dbReference type="PANTHER" id="PTHR47706">
    <property type="entry name" value="NMRA-LIKE FAMILY PROTEIN"/>
    <property type="match status" value="1"/>
</dbReference>
<dbReference type="PANTHER" id="PTHR47706:SF4">
    <property type="entry name" value="NMRA-LIKE DOMAIN-CONTAINING PROTEIN"/>
    <property type="match status" value="1"/>
</dbReference>
<dbReference type="Gene3D" id="3.90.25.10">
    <property type="entry name" value="UDP-galactose 4-epimerase, domain 1"/>
    <property type="match status" value="1"/>
</dbReference>
<comment type="similarity">
    <text evidence="1">Belongs to the NmrA-type oxidoreductase family. Isoflavone reductase subfamily.</text>
</comment>
<evidence type="ECO:0000259" key="4">
    <source>
        <dbReference type="Pfam" id="PF05368"/>
    </source>
</evidence>
<feature type="domain" description="NmrA-like" evidence="4">
    <location>
        <begin position="1"/>
        <end position="218"/>
    </location>
</feature>
<dbReference type="InterPro" id="IPR008030">
    <property type="entry name" value="NmrA-like"/>
</dbReference>
<keyword evidence="2" id="KW-0521">NADP</keyword>
<dbReference type="EMBL" id="KZ992441">
    <property type="protein sequence ID" value="RKP10689.1"/>
    <property type="molecule type" value="Genomic_DNA"/>
</dbReference>
<organism evidence="5 6">
    <name type="scientific">Thamnocephalis sphaerospora</name>
    <dbReference type="NCBI Taxonomy" id="78915"/>
    <lineage>
        <taxon>Eukaryota</taxon>
        <taxon>Fungi</taxon>
        <taxon>Fungi incertae sedis</taxon>
        <taxon>Zoopagomycota</taxon>
        <taxon>Zoopagomycotina</taxon>
        <taxon>Zoopagomycetes</taxon>
        <taxon>Zoopagales</taxon>
        <taxon>Sigmoideomycetaceae</taxon>
        <taxon>Thamnocephalis</taxon>
    </lineage>
</organism>
<dbReference type="Proteomes" id="UP000271241">
    <property type="component" value="Unassembled WGS sequence"/>
</dbReference>
<dbReference type="OrthoDB" id="419598at2759"/>
<keyword evidence="3" id="KW-0560">Oxidoreductase</keyword>
<dbReference type="AlphaFoldDB" id="A0A4V1IXD6"/>
<dbReference type="SUPFAM" id="SSF51735">
    <property type="entry name" value="NAD(P)-binding Rossmann-fold domains"/>
    <property type="match status" value="1"/>
</dbReference>
<evidence type="ECO:0000313" key="6">
    <source>
        <dbReference type="Proteomes" id="UP000271241"/>
    </source>
</evidence>
<name>A0A4V1IXD6_9FUNG</name>
<sequence length="228" mass="24495">GTGVLGKLIVNALVKDGAYKVAVLSRTGSDSEKLNRLRQRGIRVACADYHDHDGLVQALQGFDVVLSALSLNSLLEPQLALVRAAKQAGVRRFVPSEFGLDSAATTTPLKDASRQVQQAIREAGLEPTYYYNGIFYEFTISPFFGLDVASGKASIIGSGDAPFSITYRADVAAFVAASLKDPRSRNATLRIQGARTTFNDIIAQINAITGRKLQVTYRDVDEAKAAIA</sequence>